<evidence type="ECO:0000313" key="19">
    <source>
        <dbReference type="Proteomes" id="UP000287962"/>
    </source>
</evidence>
<comment type="subunit">
    <text evidence="9">Forms a complex with TatC.</text>
</comment>
<dbReference type="Gene3D" id="1.20.5.3310">
    <property type="match status" value="1"/>
</dbReference>
<dbReference type="Pfam" id="PF02416">
    <property type="entry name" value="TatA_B_E"/>
    <property type="match status" value="1"/>
</dbReference>
<dbReference type="GO" id="GO:0033281">
    <property type="term" value="C:TAT protein transport complex"/>
    <property type="evidence" value="ECO:0007669"/>
    <property type="project" value="UniProtKB-UniRule"/>
</dbReference>
<dbReference type="Proteomes" id="UP000286910">
    <property type="component" value="Unassembled WGS sequence"/>
</dbReference>
<keyword evidence="19" id="KW-1185">Reference proteome</keyword>
<evidence type="ECO:0000256" key="9">
    <source>
        <dbReference type="HAMAP-Rule" id="MF_00236"/>
    </source>
</evidence>
<keyword evidence="7 9" id="KW-0811">Translocation</keyword>
<reference evidence="10 15" key="1">
    <citation type="submission" date="2015-09" db="EMBL/GenBank/DDBJ databases">
        <title>Draft genome sequence of Thermus scotoductus strain K1 isolated from a geothermal spring in Nagorno-Karabakh, Armenia.</title>
        <authorList>
            <person name="Saghatelyan A."/>
            <person name="Poghosyan L."/>
            <person name="Panosyan H."/>
            <person name="Birkeland N.-K."/>
        </authorList>
    </citation>
    <scope>NUCLEOTIDE SEQUENCE [LARGE SCALE GENOMIC DNA]</scope>
    <source>
        <strain evidence="10 15">K1</strain>
    </source>
</reference>
<accession>A0A0N0ZRF8</accession>
<dbReference type="EMBL" id="PELV01000059">
    <property type="protein sequence ID" value="RTH20269.1"/>
    <property type="molecule type" value="Genomic_DNA"/>
</dbReference>
<dbReference type="PANTHER" id="PTHR42982">
    <property type="entry name" value="SEC-INDEPENDENT PROTEIN TRANSLOCASE PROTEIN TATA"/>
    <property type="match status" value="1"/>
</dbReference>
<evidence type="ECO:0000256" key="7">
    <source>
        <dbReference type="ARBA" id="ARBA00023010"/>
    </source>
</evidence>
<keyword evidence="5 9" id="KW-0653">Protein transport</keyword>
<dbReference type="NCBIfam" id="TIGR01411">
    <property type="entry name" value="tatAE"/>
    <property type="match status" value="1"/>
</dbReference>
<comment type="function">
    <text evidence="9">Part of the twin-arginine translocation (Tat) system that transports large folded proteins containing a characteristic twin-arginine motif in their signal peptide across membranes. TatA could form the protein-conducting channel of the Tat system.</text>
</comment>
<dbReference type="PANTHER" id="PTHR42982:SF1">
    <property type="entry name" value="SEC-INDEPENDENT PROTEIN TRANSLOCASE PROTEIN TATA"/>
    <property type="match status" value="1"/>
</dbReference>
<comment type="caution">
    <text evidence="10">The sequence shown here is derived from an EMBL/GenBank/DDBJ whole genome shotgun (WGS) entry which is preliminary data.</text>
</comment>
<dbReference type="Proteomes" id="UP000287467">
    <property type="component" value="Unassembled WGS sequence"/>
</dbReference>
<evidence type="ECO:0000256" key="8">
    <source>
        <dbReference type="ARBA" id="ARBA00023136"/>
    </source>
</evidence>
<dbReference type="InterPro" id="IPR003369">
    <property type="entry name" value="TatA/B/E"/>
</dbReference>
<evidence type="ECO:0000313" key="12">
    <source>
        <dbReference type="EMBL" id="RTH20269.1"/>
    </source>
</evidence>
<evidence type="ECO:0000256" key="4">
    <source>
        <dbReference type="ARBA" id="ARBA00022692"/>
    </source>
</evidence>
<dbReference type="AlphaFoldDB" id="A0A0N0ZRF8"/>
<reference evidence="16 17" key="3">
    <citation type="journal article" date="2019" name="Extremophiles">
        <title>Biogeography of thermophiles and predominance of Thermus scotoductus in domestic water heaters.</title>
        <authorList>
            <person name="Wilpiszeski R.L."/>
            <person name="Zhang Z."/>
            <person name="House C.H."/>
        </authorList>
    </citation>
    <scope>NUCLEOTIDE SEQUENCE [LARGE SCALE GENOMIC DNA]</scope>
    <source>
        <strain evidence="13 19">12_S12</strain>
        <strain evidence="14 18">1_S1</strain>
        <strain evidence="12 17">28_S28</strain>
        <strain evidence="11 16">32_S32</strain>
    </source>
</reference>
<dbReference type="RefSeq" id="WP_038030191.1">
    <property type="nucleotide sequence ID" value="NZ_PELN01000059.1"/>
</dbReference>
<comment type="subcellular location">
    <subcellularLocation>
        <location evidence="1 9">Cell membrane</location>
        <topology evidence="1 9">Single-pass membrane protein</topology>
    </subcellularLocation>
</comment>
<evidence type="ECO:0000256" key="5">
    <source>
        <dbReference type="ARBA" id="ARBA00022927"/>
    </source>
</evidence>
<proteinExistence type="inferred from homology"/>
<dbReference type="GO" id="GO:0043953">
    <property type="term" value="P:protein transport by the Tat complex"/>
    <property type="evidence" value="ECO:0007669"/>
    <property type="project" value="UniProtKB-UniRule"/>
</dbReference>
<keyword evidence="4 9" id="KW-0812">Transmembrane</keyword>
<protein>
    <recommendedName>
        <fullName evidence="9">Sec-independent protein translocase protein TatA</fullName>
    </recommendedName>
</protein>
<dbReference type="EMBL" id="PELR01000360">
    <property type="protein sequence ID" value="RTH01213.1"/>
    <property type="molecule type" value="Genomic_DNA"/>
</dbReference>
<evidence type="ECO:0000313" key="13">
    <source>
        <dbReference type="EMBL" id="RTI04654.1"/>
    </source>
</evidence>
<sequence length="54" mass="5971">MRLGPVEILLILLVILLLFGAKKLPELARGIGQSAKEFKKGLQEGEEKKEEPKA</sequence>
<evidence type="ECO:0000313" key="14">
    <source>
        <dbReference type="EMBL" id="RTI51661.1"/>
    </source>
</evidence>
<evidence type="ECO:0000313" key="15">
    <source>
        <dbReference type="Proteomes" id="UP000053099"/>
    </source>
</evidence>
<dbReference type="Proteomes" id="UP000287439">
    <property type="component" value="Unassembled WGS sequence"/>
</dbReference>
<dbReference type="EMBL" id="PEML01000318">
    <property type="protein sequence ID" value="RTI04654.1"/>
    <property type="molecule type" value="Genomic_DNA"/>
</dbReference>
<dbReference type="HAMAP" id="MF_00236">
    <property type="entry name" value="TatA_E"/>
    <property type="match status" value="1"/>
</dbReference>
<comment type="similarity">
    <text evidence="9">Belongs to the TatA/E family.</text>
</comment>
<evidence type="ECO:0000256" key="1">
    <source>
        <dbReference type="ARBA" id="ARBA00004162"/>
    </source>
</evidence>
<dbReference type="EMBL" id="LJJR01000040">
    <property type="protein sequence ID" value="KPD26420.1"/>
    <property type="molecule type" value="Genomic_DNA"/>
</dbReference>
<keyword evidence="8 9" id="KW-0472">Membrane</keyword>
<gene>
    <name evidence="9" type="primary">tatA</name>
    <name evidence="10" type="ORF">AN926_10210</name>
    <name evidence="14" type="ORF">CSW14_09515</name>
    <name evidence="13" type="ORF">CSW25_12505</name>
    <name evidence="12" type="ORF">CSW41_02640</name>
    <name evidence="11" type="ORF">CSW45_10920</name>
</gene>
<dbReference type="EMBL" id="PEMW01000344">
    <property type="protein sequence ID" value="RTI51661.1"/>
    <property type="molecule type" value="Genomic_DNA"/>
</dbReference>
<evidence type="ECO:0000256" key="3">
    <source>
        <dbReference type="ARBA" id="ARBA00022475"/>
    </source>
</evidence>
<dbReference type="Proteomes" id="UP000287962">
    <property type="component" value="Unassembled WGS sequence"/>
</dbReference>
<name>A0A0N0ZRF8_THESC</name>
<evidence type="ECO:0000313" key="11">
    <source>
        <dbReference type="EMBL" id="RTH01213.1"/>
    </source>
</evidence>
<keyword evidence="6 9" id="KW-1133">Transmembrane helix</keyword>
<evidence type="ECO:0000313" key="10">
    <source>
        <dbReference type="EMBL" id="KPD26420.1"/>
    </source>
</evidence>
<dbReference type="InterPro" id="IPR006312">
    <property type="entry name" value="TatA/E"/>
</dbReference>
<keyword evidence="3 9" id="KW-1003">Cell membrane</keyword>
<evidence type="ECO:0000256" key="6">
    <source>
        <dbReference type="ARBA" id="ARBA00022989"/>
    </source>
</evidence>
<organism evidence="10 15">
    <name type="scientific">Thermus scotoductus</name>
    <dbReference type="NCBI Taxonomy" id="37636"/>
    <lineage>
        <taxon>Bacteria</taxon>
        <taxon>Thermotogati</taxon>
        <taxon>Deinococcota</taxon>
        <taxon>Deinococci</taxon>
        <taxon>Thermales</taxon>
        <taxon>Thermaceae</taxon>
        <taxon>Thermus</taxon>
    </lineage>
</organism>
<evidence type="ECO:0000313" key="16">
    <source>
        <dbReference type="Proteomes" id="UP000286910"/>
    </source>
</evidence>
<evidence type="ECO:0000256" key="2">
    <source>
        <dbReference type="ARBA" id="ARBA00022448"/>
    </source>
</evidence>
<evidence type="ECO:0000313" key="17">
    <source>
        <dbReference type="Proteomes" id="UP000287439"/>
    </source>
</evidence>
<dbReference type="Proteomes" id="UP000053099">
    <property type="component" value="Unassembled WGS sequence"/>
</dbReference>
<dbReference type="GO" id="GO:0008320">
    <property type="term" value="F:protein transmembrane transporter activity"/>
    <property type="evidence" value="ECO:0007669"/>
    <property type="project" value="UniProtKB-UniRule"/>
</dbReference>
<reference evidence="13" key="2">
    <citation type="submission" date="2017-10" db="EMBL/GenBank/DDBJ databases">
        <authorList>
            <person name="Wilpiszeski R.L."/>
            <person name="Zhidan Z."/>
            <person name="House C.H."/>
        </authorList>
    </citation>
    <scope>NUCLEOTIDE SEQUENCE</scope>
    <source>
        <strain evidence="13">12_S12</strain>
    </source>
</reference>
<dbReference type="PATRIC" id="fig|37636.3.peg.1511"/>
<evidence type="ECO:0000313" key="18">
    <source>
        <dbReference type="Proteomes" id="UP000287467"/>
    </source>
</evidence>
<keyword evidence="2 9" id="KW-0813">Transport</keyword>